<comment type="similarity">
    <text evidence="2 8">Belongs to the cytochrome P450 family.</text>
</comment>
<evidence type="ECO:0000256" key="7">
    <source>
        <dbReference type="ARBA" id="ARBA00023033"/>
    </source>
</evidence>
<dbReference type="PANTHER" id="PTHR46300:SF1">
    <property type="entry name" value="P450, PUTATIVE (EUROFUNG)-RELATED"/>
    <property type="match status" value="1"/>
</dbReference>
<name>A0ABR4FK53_9EURO</name>
<comment type="cofactor">
    <cofactor evidence="1">
        <name>heme</name>
        <dbReference type="ChEBI" id="CHEBI:30413"/>
    </cofactor>
</comment>
<reference evidence="9 10" key="1">
    <citation type="submission" date="2024-07" db="EMBL/GenBank/DDBJ databases">
        <title>Section-level genome sequencing and comparative genomics of Aspergillus sections Usti and Cavernicolus.</title>
        <authorList>
            <consortium name="Lawrence Berkeley National Laboratory"/>
            <person name="Nybo J.L."/>
            <person name="Vesth T.C."/>
            <person name="Theobald S."/>
            <person name="Frisvad J.C."/>
            <person name="Larsen T.O."/>
            <person name="Kjaerboelling I."/>
            <person name="Rothschild-Mancinelli K."/>
            <person name="Lyhne E.K."/>
            <person name="Kogle M.E."/>
            <person name="Barry K."/>
            <person name="Clum A."/>
            <person name="Na H."/>
            <person name="Ledsgaard L."/>
            <person name="Lin J."/>
            <person name="Lipzen A."/>
            <person name="Kuo A."/>
            <person name="Riley R."/>
            <person name="Mondo S."/>
            <person name="Labutti K."/>
            <person name="Haridas S."/>
            <person name="Pangalinan J."/>
            <person name="Salamov A.A."/>
            <person name="Simmons B.A."/>
            <person name="Magnuson J.K."/>
            <person name="Chen J."/>
            <person name="Drula E."/>
            <person name="Henrissat B."/>
            <person name="Wiebenga A."/>
            <person name="Lubbers R.J."/>
            <person name="Gomes A.C."/>
            <person name="Makela M.R."/>
            <person name="Stajich J."/>
            <person name="Grigoriev I.V."/>
            <person name="Mortensen U.H."/>
            <person name="De Vries R.P."/>
            <person name="Baker S.E."/>
            <person name="Andersen M.R."/>
        </authorList>
    </citation>
    <scope>NUCLEOTIDE SEQUENCE [LARGE SCALE GENOMIC DNA]</scope>
    <source>
        <strain evidence="9 10">CBS 209.92</strain>
    </source>
</reference>
<dbReference type="InterPro" id="IPR002401">
    <property type="entry name" value="Cyt_P450_E_grp-I"/>
</dbReference>
<dbReference type="Gene3D" id="1.10.630.10">
    <property type="entry name" value="Cytochrome P450"/>
    <property type="match status" value="1"/>
</dbReference>
<keyword evidence="4 8" id="KW-0479">Metal-binding</keyword>
<evidence type="ECO:0000256" key="5">
    <source>
        <dbReference type="ARBA" id="ARBA00023002"/>
    </source>
</evidence>
<protein>
    <submittedName>
        <fullName evidence="9">Cytochrome P450</fullName>
    </submittedName>
</protein>
<dbReference type="InterPro" id="IPR001128">
    <property type="entry name" value="Cyt_P450"/>
</dbReference>
<comment type="caution">
    <text evidence="9">The sequence shown here is derived from an EMBL/GenBank/DDBJ whole genome shotgun (WGS) entry which is preliminary data.</text>
</comment>
<keyword evidence="3 8" id="KW-0349">Heme</keyword>
<proteinExistence type="inferred from homology"/>
<dbReference type="PRINTS" id="PR00463">
    <property type="entry name" value="EP450I"/>
</dbReference>
<dbReference type="InterPro" id="IPR036396">
    <property type="entry name" value="Cyt_P450_sf"/>
</dbReference>
<gene>
    <name evidence="9" type="ORF">BJX66DRAFT_349279</name>
</gene>
<evidence type="ECO:0000256" key="2">
    <source>
        <dbReference type="ARBA" id="ARBA00010617"/>
    </source>
</evidence>
<dbReference type="Proteomes" id="UP001610563">
    <property type="component" value="Unassembled WGS sequence"/>
</dbReference>
<dbReference type="InterPro" id="IPR050364">
    <property type="entry name" value="Cytochrome_P450_fung"/>
</dbReference>
<evidence type="ECO:0000256" key="6">
    <source>
        <dbReference type="ARBA" id="ARBA00023004"/>
    </source>
</evidence>
<dbReference type="PANTHER" id="PTHR46300">
    <property type="entry name" value="P450, PUTATIVE (EUROFUNG)-RELATED-RELATED"/>
    <property type="match status" value="1"/>
</dbReference>
<dbReference type="PROSITE" id="PS00086">
    <property type="entry name" value="CYTOCHROME_P450"/>
    <property type="match status" value="1"/>
</dbReference>
<keyword evidence="7 8" id="KW-0503">Monooxygenase</keyword>
<evidence type="ECO:0000313" key="9">
    <source>
        <dbReference type="EMBL" id="KAL2783648.1"/>
    </source>
</evidence>
<keyword evidence="6 8" id="KW-0408">Iron</keyword>
<dbReference type="EMBL" id="JBFTWV010000221">
    <property type="protein sequence ID" value="KAL2783648.1"/>
    <property type="molecule type" value="Genomic_DNA"/>
</dbReference>
<sequence length="490" mass="55015">MEPASYSTPLPPGPTALPLIGNVLQMPRSAPWERFREWNLKYGPVASFKVGTRTVIILGSRAVVHDLFEKRANIYSTRPRFIVASEYTLKGLPALLPYDKTWLALHRLETTVLNPRITPATFPIHSMAAKCLLYRMMGDLDGDLADHLHTYAGSVFSTLFYGTRMGSETTEDQRVMRTICVEPSKCISIEHWLVEMFPALEKVPAVAARCQRQGDALHGLFQRTFGSKLKAAKKCQSWNMFKHLSEQRPEGLDDRGFLMVITEMELAARTTGPLSLCLFAVMAALHPEEMRRVQDEIDRVVGSSRFPTFEDQSSLPYLQAFMTECQRLYPLVPPSFARATSRDDFYMGFRIPADAIIVPNQWAINMDAATYTNPKFFQPQRWLDDPSLPVPGMFGYGRRICPGRHLANTGLYIAMASLAWAFEFAKKPGLSVETGLVRSMLFCPQTDGVRVLLRSAAHGAVIKREWEAMDPDMSLHLAEIGSVLGTKTSI</sequence>
<dbReference type="InterPro" id="IPR017972">
    <property type="entry name" value="Cyt_P450_CS"/>
</dbReference>
<dbReference type="Pfam" id="PF00067">
    <property type="entry name" value="p450"/>
    <property type="match status" value="1"/>
</dbReference>
<evidence type="ECO:0000256" key="1">
    <source>
        <dbReference type="ARBA" id="ARBA00001971"/>
    </source>
</evidence>
<accession>A0ABR4FK53</accession>
<organism evidence="9 10">
    <name type="scientific">Aspergillus keveii</name>
    <dbReference type="NCBI Taxonomy" id="714993"/>
    <lineage>
        <taxon>Eukaryota</taxon>
        <taxon>Fungi</taxon>
        <taxon>Dikarya</taxon>
        <taxon>Ascomycota</taxon>
        <taxon>Pezizomycotina</taxon>
        <taxon>Eurotiomycetes</taxon>
        <taxon>Eurotiomycetidae</taxon>
        <taxon>Eurotiales</taxon>
        <taxon>Aspergillaceae</taxon>
        <taxon>Aspergillus</taxon>
        <taxon>Aspergillus subgen. Nidulantes</taxon>
    </lineage>
</organism>
<evidence type="ECO:0000313" key="10">
    <source>
        <dbReference type="Proteomes" id="UP001610563"/>
    </source>
</evidence>
<evidence type="ECO:0000256" key="4">
    <source>
        <dbReference type="ARBA" id="ARBA00022723"/>
    </source>
</evidence>
<evidence type="ECO:0000256" key="8">
    <source>
        <dbReference type="RuleBase" id="RU000461"/>
    </source>
</evidence>
<keyword evidence="10" id="KW-1185">Reference proteome</keyword>
<dbReference type="PRINTS" id="PR00385">
    <property type="entry name" value="P450"/>
</dbReference>
<dbReference type="SUPFAM" id="SSF48264">
    <property type="entry name" value="Cytochrome P450"/>
    <property type="match status" value="1"/>
</dbReference>
<keyword evidence="5 8" id="KW-0560">Oxidoreductase</keyword>
<evidence type="ECO:0000256" key="3">
    <source>
        <dbReference type="ARBA" id="ARBA00022617"/>
    </source>
</evidence>